<dbReference type="InterPro" id="IPR036457">
    <property type="entry name" value="PPM-type-like_dom_sf"/>
</dbReference>
<reference evidence="3 4" key="1">
    <citation type="submission" date="2018-02" db="EMBL/GenBank/DDBJ databases">
        <title>The genomes of Aspergillus section Nigri reveals drivers in fungal speciation.</title>
        <authorList>
            <consortium name="DOE Joint Genome Institute"/>
            <person name="Vesth T.C."/>
            <person name="Nybo J."/>
            <person name="Theobald S."/>
            <person name="Brandl J."/>
            <person name="Frisvad J.C."/>
            <person name="Nielsen K.F."/>
            <person name="Lyhne E.K."/>
            <person name="Kogle M.E."/>
            <person name="Kuo A."/>
            <person name="Riley R."/>
            <person name="Clum A."/>
            <person name="Nolan M."/>
            <person name="Lipzen A."/>
            <person name="Salamov A."/>
            <person name="Henrissat B."/>
            <person name="Wiebenga A."/>
            <person name="De vries R.P."/>
            <person name="Grigoriev I.V."/>
            <person name="Mortensen U.H."/>
            <person name="Andersen M.R."/>
            <person name="Baker S.E."/>
        </authorList>
    </citation>
    <scope>NUCLEOTIDE SEQUENCE [LARGE SCALE GENOMIC DNA]</scope>
    <source>
        <strain evidence="3 4">CBS 114.51</strain>
    </source>
</reference>
<feature type="domain" description="PPM-type phosphatase" evidence="2">
    <location>
        <begin position="46"/>
        <end position="510"/>
    </location>
</feature>
<organism evidence="3 4">
    <name type="scientific">Aspergillus japonicus CBS 114.51</name>
    <dbReference type="NCBI Taxonomy" id="1448312"/>
    <lineage>
        <taxon>Eukaryota</taxon>
        <taxon>Fungi</taxon>
        <taxon>Dikarya</taxon>
        <taxon>Ascomycota</taxon>
        <taxon>Pezizomycotina</taxon>
        <taxon>Eurotiomycetes</taxon>
        <taxon>Eurotiomycetidae</taxon>
        <taxon>Eurotiales</taxon>
        <taxon>Aspergillaceae</taxon>
        <taxon>Aspergillus</taxon>
        <taxon>Aspergillus subgen. Circumdati</taxon>
    </lineage>
</organism>
<proteinExistence type="predicted"/>
<sequence length="556" mass="61827">MLRDSIFRTKVYKPSRLDNILSAWPKIPVSAARKLVIRGVLISSGLLAYWYLKGHQRDEDTHQRPMASKIVQDARFRLATECHYLSTREADERLRAHEERFVCSHLRSCYADCSTLSSAPWKSYQWVSQRLSCGRILDLWAIYNDHIDVPLCRHLSKKLFATVALELDEVYSAEPSPDAESLRQAIRRGFGAANNRRMTTLLRPRPGSPQHTTTDSHITPAPAPLPAAHKAQEETSQRKAPELHTAAPHLFPGAAHDSKGKLTQRCALLLVYDHQDRVLHVASTGNCRAVLGRRSRRERESWTATVIPVDQQMHNKLVHPGGPYVLRNSPLLGTLGLLWGQEGLPGAHNSDDNTLTIPRPTILQVTPEPLVTSVEVEPGRGCFVAMASSRLWECLSAVEVVALVGRWMDEPKNTGTEEGFKGWTKYIDSVGLTTVSRHALTGQGRLSQRSLNFASPDERFVLEDGNAASHLIRNALGGRLQSQPLSAWLRFSHLLGRGYPADMTASVLFFGVKPPDVGERIRGLAKLAYQCRVLIARLAVDITIRSAELAHALAPV</sequence>
<evidence type="ECO:0000313" key="3">
    <source>
        <dbReference type="EMBL" id="RAH78594.1"/>
    </source>
</evidence>
<dbReference type="EMBL" id="KZ824825">
    <property type="protein sequence ID" value="RAH78594.1"/>
    <property type="molecule type" value="Genomic_DNA"/>
</dbReference>
<feature type="compositionally biased region" description="Basic and acidic residues" evidence="1">
    <location>
        <begin position="230"/>
        <end position="240"/>
    </location>
</feature>
<dbReference type="RefSeq" id="XP_025524488.1">
    <property type="nucleotide sequence ID" value="XM_025666573.1"/>
</dbReference>
<dbReference type="Proteomes" id="UP000249497">
    <property type="component" value="Unassembled WGS sequence"/>
</dbReference>
<evidence type="ECO:0000259" key="2">
    <source>
        <dbReference type="PROSITE" id="PS51746"/>
    </source>
</evidence>
<accession>A0A8T8WSE6</accession>
<dbReference type="SUPFAM" id="SSF81606">
    <property type="entry name" value="PP2C-like"/>
    <property type="match status" value="1"/>
</dbReference>
<dbReference type="AlphaFoldDB" id="A0A8T8WSE6"/>
<protein>
    <recommendedName>
        <fullName evidence="2">PPM-type phosphatase domain-containing protein</fullName>
    </recommendedName>
</protein>
<dbReference type="SMART" id="SM00332">
    <property type="entry name" value="PP2Cc"/>
    <property type="match status" value="1"/>
</dbReference>
<feature type="region of interest" description="Disordered" evidence="1">
    <location>
        <begin position="200"/>
        <end position="240"/>
    </location>
</feature>
<dbReference type="GeneID" id="37170265"/>
<keyword evidence="4" id="KW-1185">Reference proteome</keyword>
<evidence type="ECO:0000313" key="4">
    <source>
        <dbReference type="Proteomes" id="UP000249497"/>
    </source>
</evidence>
<dbReference type="Pfam" id="PF00481">
    <property type="entry name" value="PP2C"/>
    <property type="match status" value="1"/>
</dbReference>
<gene>
    <name evidence="3" type="ORF">BO86DRAFT_178953</name>
</gene>
<name>A0A8T8WSE6_ASPJA</name>
<dbReference type="PROSITE" id="PS51746">
    <property type="entry name" value="PPM_2"/>
    <property type="match status" value="1"/>
</dbReference>
<evidence type="ECO:0000256" key="1">
    <source>
        <dbReference type="SAM" id="MobiDB-lite"/>
    </source>
</evidence>
<dbReference type="InterPro" id="IPR001932">
    <property type="entry name" value="PPM-type_phosphatase-like_dom"/>
</dbReference>
<dbReference type="Gene3D" id="3.60.40.10">
    <property type="entry name" value="PPM-type phosphatase domain"/>
    <property type="match status" value="1"/>
</dbReference>
<dbReference type="OrthoDB" id="420076at2759"/>